<dbReference type="GO" id="GO:0005737">
    <property type="term" value="C:cytoplasm"/>
    <property type="evidence" value="ECO:0007669"/>
    <property type="project" value="UniProtKB-SubCell"/>
</dbReference>
<evidence type="ECO:0000256" key="5">
    <source>
        <dbReference type="ARBA" id="ARBA00022884"/>
    </source>
</evidence>
<evidence type="ECO:0000256" key="4">
    <source>
        <dbReference type="ARBA" id="ARBA00022723"/>
    </source>
</evidence>
<protein>
    <submittedName>
        <fullName evidence="9">TROVE domain-containing protein</fullName>
    </submittedName>
</protein>
<organism evidence="9 10">
    <name type="scientific">Lentzea albida</name>
    <dbReference type="NCBI Taxonomy" id="65499"/>
    <lineage>
        <taxon>Bacteria</taxon>
        <taxon>Bacillati</taxon>
        <taxon>Actinomycetota</taxon>
        <taxon>Actinomycetes</taxon>
        <taxon>Pseudonocardiales</taxon>
        <taxon>Pseudonocardiaceae</taxon>
        <taxon>Lentzea</taxon>
    </lineage>
</organism>
<evidence type="ECO:0000256" key="1">
    <source>
        <dbReference type="ARBA" id="ARBA00004496"/>
    </source>
</evidence>
<dbReference type="PANTHER" id="PTHR14202">
    <property type="entry name" value="60 KDA RIBONUCLEOPROTEIN SSA/RO"/>
    <property type="match status" value="1"/>
</dbReference>
<keyword evidence="4" id="KW-0479">Metal-binding</keyword>
<evidence type="ECO:0000259" key="8">
    <source>
        <dbReference type="PROSITE" id="PS50988"/>
    </source>
</evidence>
<evidence type="ECO:0000256" key="7">
    <source>
        <dbReference type="SAM" id="MobiDB-lite"/>
    </source>
</evidence>
<dbReference type="GO" id="GO:0003723">
    <property type="term" value="F:RNA binding"/>
    <property type="evidence" value="ECO:0007669"/>
    <property type="project" value="UniProtKB-KW"/>
</dbReference>
<dbReference type="RefSeq" id="WP_089927255.1">
    <property type="nucleotide sequence ID" value="NZ_FOFV01000029.1"/>
</dbReference>
<comment type="similarity">
    <text evidence="2">Belongs to the Ro 60 kDa family.</text>
</comment>
<dbReference type="InterPro" id="IPR037214">
    <property type="entry name" value="TROVE_dom_sf"/>
</dbReference>
<feature type="domain" description="TROVE" evidence="8">
    <location>
        <begin position="25"/>
        <end position="358"/>
    </location>
</feature>
<comment type="subcellular location">
    <subcellularLocation>
        <location evidence="1">Cytoplasm</location>
    </subcellularLocation>
</comment>
<evidence type="ECO:0000256" key="6">
    <source>
        <dbReference type="ARBA" id="ARBA00023274"/>
    </source>
</evidence>
<evidence type="ECO:0000256" key="2">
    <source>
        <dbReference type="ARBA" id="ARBA00007814"/>
    </source>
</evidence>
<dbReference type="InterPro" id="IPR036465">
    <property type="entry name" value="vWFA_dom_sf"/>
</dbReference>
<dbReference type="AlphaFoldDB" id="A0A1H9X8U8"/>
<dbReference type="Proteomes" id="UP000199503">
    <property type="component" value="Unassembled WGS sequence"/>
</dbReference>
<feature type="region of interest" description="Disordered" evidence="7">
    <location>
        <begin position="13"/>
        <end position="33"/>
    </location>
</feature>
<dbReference type="Gene3D" id="3.40.50.410">
    <property type="entry name" value="von Willebrand factor, type A domain"/>
    <property type="match status" value="1"/>
</dbReference>
<keyword evidence="5" id="KW-0694">RNA-binding</keyword>
<dbReference type="InterPro" id="IPR040322">
    <property type="entry name" value="TROVE2"/>
</dbReference>
<dbReference type="OrthoDB" id="208855at2"/>
<keyword evidence="10" id="KW-1185">Reference proteome</keyword>
<reference evidence="10" key="1">
    <citation type="submission" date="2016-10" db="EMBL/GenBank/DDBJ databases">
        <authorList>
            <person name="Varghese N."/>
            <person name="Submissions S."/>
        </authorList>
    </citation>
    <scope>NUCLEOTIDE SEQUENCE [LARGE SCALE GENOMIC DNA]</scope>
    <source>
        <strain evidence="10">DSM 44437</strain>
    </source>
</reference>
<sequence length="529" mass="57874">MAKFNIFRARPAGTSPVATAPEPTGRTHERGDGYARDTKSELFLLAVSNMGGEDTFYESGRKRDNRFAALVHAAALADPEWTARLLKWLRSEANMRTASLVGAAEFVLARLVAESDAGVTNRAVVDSVLQRADEPGELLAYWTAQNGRRVPKPIKRGISDAVRRLYDERAVLKWDSDARGYRMADVLNLAHPSPAAPWQGELFQYVLDRRRSPDTEVPEALRVVAARCELMAWPLEQRRALFSRPDAADVLQRAGMTWEAVAGWLQGPLTREVWEALAPSMGYMAQLRNLRNFDEAGLSDEAAALVAARLADPGQVARSRQFPFRFLSAYEAAPSLRWGHALDQALQASLANLPALPGRSLVLIDTSASMSGGAISARSKVTPAKAAAVFGVALGAKGEQVDVVGFADGTFRHDVPRGASVIREVDRFLRRIGEVGHGTDIVGSLRRSYRRHDRVFIISDMQTMSGYYGKGVSDVVPAHVPIYGFNLGGYEHAAYATGKANRHEFGGLTDATFRMVPLLEAGQNATWPF</sequence>
<dbReference type="EMBL" id="FOFV01000029">
    <property type="protein sequence ID" value="SES42073.1"/>
    <property type="molecule type" value="Genomic_DNA"/>
</dbReference>
<evidence type="ECO:0000313" key="9">
    <source>
        <dbReference type="EMBL" id="SES42073.1"/>
    </source>
</evidence>
<proteinExistence type="inferred from homology"/>
<dbReference type="Pfam" id="PF05731">
    <property type="entry name" value="TROVE"/>
    <property type="match status" value="1"/>
</dbReference>
<dbReference type="InterPro" id="IPR008858">
    <property type="entry name" value="TROVE_dom"/>
</dbReference>
<dbReference type="SUPFAM" id="SSF53300">
    <property type="entry name" value="vWA-like"/>
    <property type="match status" value="1"/>
</dbReference>
<dbReference type="GO" id="GO:1990904">
    <property type="term" value="C:ribonucleoprotein complex"/>
    <property type="evidence" value="ECO:0007669"/>
    <property type="project" value="UniProtKB-KW"/>
</dbReference>
<keyword evidence="6" id="KW-0687">Ribonucleoprotein</keyword>
<dbReference type="STRING" id="65499.SAMN04488000_12929"/>
<evidence type="ECO:0000313" key="10">
    <source>
        <dbReference type="Proteomes" id="UP000199503"/>
    </source>
</evidence>
<name>A0A1H9X8U8_9PSEU</name>
<evidence type="ECO:0000256" key="3">
    <source>
        <dbReference type="ARBA" id="ARBA00022490"/>
    </source>
</evidence>
<keyword evidence="3" id="KW-0963">Cytoplasm</keyword>
<dbReference type="SUPFAM" id="SSF140864">
    <property type="entry name" value="TROVE domain-like"/>
    <property type="match status" value="1"/>
</dbReference>
<gene>
    <name evidence="9" type="ORF">SAMN04488000_12929</name>
</gene>
<accession>A0A1H9X8U8</accession>
<dbReference type="PANTHER" id="PTHR14202:SF0">
    <property type="entry name" value="RNA-BINDING PROTEIN RO60"/>
    <property type="match status" value="1"/>
</dbReference>
<dbReference type="PROSITE" id="PS50988">
    <property type="entry name" value="TROVE"/>
    <property type="match status" value="1"/>
</dbReference>
<dbReference type="GO" id="GO:0046872">
    <property type="term" value="F:metal ion binding"/>
    <property type="evidence" value="ECO:0007669"/>
    <property type="project" value="UniProtKB-KW"/>
</dbReference>